<dbReference type="SUPFAM" id="SSF54928">
    <property type="entry name" value="RNA-binding domain, RBD"/>
    <property type="match status" value="1"/>
</dbReference>
<dbReference type="InterPro" id="IPR035979">
    <property type="entry name" value="RBD_domain_sf"/>
</dbReference>
<dbReference type="InterPro" id="IPR005135">
    <property type="entry name" value="Endo/exonuclease/phosphatase"/>
</dbReference>
<evidence type="ECO:0000313" key="4">
    <source>
        <dbReference type="EMBL" id="GJT35598.1"/>
    </source>
</evidence>
<dbReference type="Gene3D" id="3.60.10.10">
    <property type="entry name" value="Endonuclease/exonuclease/phosphatase"/>
    <property type="match status" value="1"/>
</dbReference>
<protein>
    <submittedName>
        <fullName evidence="4">RNA-directed DNA polymerase, eukaryota</fullName>
    </submittedName>
</protein>
<evidence type="ECO:0000256" key="1">
    <source>
        <dbReference type="PROSITE-ProRule" id="PRU00176"/>
    </source>
</evidence>
<feature type="compositionally biased region" description="Acidic residues" evidence="2">
    <location>
        <begin position="310"/>
        <end position="325"/>
    </location>
</feature>
<keyword evidence="4" id="KW-0548">Nucleotidyltransferase</keyword>
<dbReference type="EMBL" id="BQNB010015063">
    <property type="protein sequence ID" value="GJT35598.1"/>
    <property type="molecule type" value="Genomic_DNA"/>
</dbReference>
<dbReference type="InterPro" id="IPR036691">
    <property type="entry name" value="Endo/exonu/phosph_ase_sf"/>
</dbReference>
<keyword evidence="4" id="KW-0695">RNA-directed DNA polymerase</keyword>
<reference evidence="4" key="1">
    <citation type="journal article" date="2022" name="Int. J. Mol. Sci.">
        <title>Draft Genome of Tanacetum Coccineum: Genomic Comparison of Closely Related Tanacetum-Family Plants.</title>
        <authorList>
            <person name="Yamashiro T."/>
            <person name="Shiraishi A."/>
            <person name="Nakayama K."/>
            <person name="Satake H."/>
        </authorList>
    </citation>
    <scope>NUCLEOTIDE SEQUENCE</scope>
</reference>
<dbReference type="PANTHER" id="PTHR33116">
    <property type="entry name" value="REVERSE TRANSCRIPTASE ZINC-BINDING DOMAIN-CONTAINING PROTEIN-RELATED-RELATED"/>
    <property type="match status" value="1"/>
</dbReference>
<dbReference type="PANTHER" id="PTHR33116:SF78">
    <property type="entry name" value="OS12G0587133 PROTEIN"/>
    <property type="match status" value="1"/>
</dbReference>
<accession>A0ABQ5DAJ5</accession>
<dbReference type="InterPro" id="IPR000504">
    <property type="entry name" value="RRM_dom"/>
</dbReference>
<dbReference type="GO" id="GO:0003964">
    <property type="term" value="F:RNA-directed DNA polymerase activity"/>
    <property type="evidence" value="ECO:0007669"/>
    <property type="project" value="UniProtKB-KW"/>
</dbReference>
<sequence>MGFYSKEDLTQKISTSIFVTNFLDHCTARDLWNVCLAYGKVVDVYIPFKKSKARNKFAFVRFLKVDNLERLIGNLCTLWIGKFRLQANPVRFQREFRAPNSMPKKQNEGVNSKSFANVLKSNTTKSSVSTVTDSKPAIVLDDSCILEKDLSCAAIGKIKDINALTNLYVILNNEGFDNVKLKYLGGFWVMIETDSISAKEKLIKHVGVLSWFSEIGPANNSFVNDVRLVWISLEGLPIYAWNKNALAKMVSAWGTISNVDATEDASLPFKKVCVATKTSTIINDSVKIIVKGKIYWIRIRELEVWSPEFDDEACNSSSSDEESVDGENHDSMDETYVDGEKALEPDLDHVSESSCMKENNRSGPISNDHTQGIQSDDPFKIYDLLNKKEIKESTKGDDPTYLPGFTPIDASDKVEGDVANSVNQLDTKVQSCNNGMSSVKSGVNRSFILNSGGSIMDVIENLVDVRQTMGYNMEGCKKNLKDIVASHGDSQKNRINFVAIQETKLDNIDLFSIKELWGNFSFEFAISPSVGFSGGILCVWDPNIFAKDNVTILDSFVAVRGTWVSSSTKLLIVSVYAPQDLSEKKSLWDYISHMIDMWNEECIILGDFNEVRTKQERFGTNFNDSGANNFNQFISMAGLIDIPLEGYSYTWATKSTSKMSKLDRFLVSEGLLSIYPSLSALCLAKNLSDHRPIILREAVVDYGPSPFRVYHSWFAKDGFEKLVDDSWKNFNSTDSCKITLLRRKFHSLKASIKEWCKEDNQRTNERRFSIQSRISDIFKMFDNRISNEDLLNEWTSIRKDLHDINMRHSLDIEGDENSKFFHGNINKKRSHLAIRGVLVEGDWIDDPVKVKNEFLNHFSNRFSMPSGPSINLDPSMFKQLYLEPNIDLECDVMADEIKRAVWDCGTNKSPGPYGFSFDFIRVSHKEVKAAAKIIGCATFTTPFTYLGFKVGISSSRRKSWDDVTDKIASRLSKWKTKTLSIALLFKWAWRYLSQGMSLWSRLVSDIHGAKLSFEPTGYSFSSSPWNNIIREVGSLSSQGINFLSLLKKKVGNGVNTSFWDATWLNDTPLRQLFPRLYALENRKQITVAEKVKDTSLSGSFLRYPRGGIEEDQFCSLVDLTVSVVLSNSVDRWVWLLDSSGEYSVRSARTYIDDFLLPTVGESSSHLLFSCSMARFLWRKVARWWDLSIHDFSSYEDWIAWFNSIRISKDLKDVLEGVCYVLFEIQLGKKQVFGIKIPPEEVANVARAISCSHDSLPFTYLGLPVGRNLRKVEAWSEVIDRYSKRLATWKSKLLSIGGRLTLVKLVLGSLPLYYLSIFRAPKSLISSLETIRRRFFRGFKENEHKMVWVRWKKILSDKKDGGLGVETLKAKNMRILGK</sequence>
<dbReference type="Pfam" id="PF00076">
    <property type="entry name" value="RRM_1"/>
    <property type="match status" value="1"/>
</dbReference>
<feature type="domain" description="RRM" evidence="3">
    <location>
        <begin position="15"/>
        <end position="103"/>
    </location>
</feature>
<keyword evidence="1" id="KW-0694">RNA-binding</keyword>
<dbReference type="InterPro" id="IPR012677">
    <property type="entry name" value="Nucleotide-bd_a/b_plait_sf"/>
</dbReference>
<keyword evidence="4" id="KW-0808">Transferase</keyword>
<feature type="region of interest" description="Disordered" evidence="2">
    <location>
        <begin position="310"/>
        <end position="331"/>
    </location>
</feature>
<dbReference type="Pfam" id="PF14529">
    <property type="entry name" value="Exo_endo_phos_2"/>
    <property type="match status" value="1"/>
</dbReference>
<evidence type="ECO:0000256" key="2">
    <source>
        <dbReference type="SAM" id="MobiDB-lite"/>
    </source>
</evidence>
<dbReference type="SUPFAM" id="SSF56219">
    <property type="entry name" value="DNase I-like"/>
    <property type="match status" value="1"/>
</dbReference>
<evidence type="ECO:0000259" key="3">
    <source>
        <dbReference type="PROSITE" id="PS50102"/>
    </source>
</evidence>
<dbReference type="PROSITE" id="PS50102">
    <property type="entry name" value="RRM"/>
    <property type="match status" value="1"/>
</dbReference>
<gene>
    <name evidence="4" type="ORF">Tco_0926017</name>
</gene>
<proteinExistence type="predicted"/>
<evidence type="ECO:0000313" key="5">
    <source>
        <dbReference type="Proteomes" id="UP001151760"/>
    </source>
</evidence>
<keyword evidence="5" id="KW-1185">Reference proteome</keyword>
<dbReference type="Proteomes" id="UP001151760">
    <property type="component" value="Unassembled WGS sequence"/>
</dbReference>
<dbReference type="SMART" id="SM00360">
    <property type="entry name" value="RRM"/>
    <property type="match status" value="1"/>
</dbReference>
<reference evidence="4" key="2">
    <citation type="submission" date="2022-01" db="EMBL/GenBank/DDBJ databases">
        <authorList>
            <person name="Yamashiro T."/>
            <person name="Shiraishi A."/>
            <person name="Satake H."/>
            <person name="Nakayama K."/>
        </authorList>
    </citation>
    <scope>NUCLEOTIDE SEQUENCE</scope>
</reference>
<feature type="region of interest" description="Disordered" evidence="2">
    <location>
        <begin position="354"/>
        <end position="373"/>
    </location>
</feature>
<comment type="caution">
    <text evidence="4">The sequence shown here is derived from an EMBL/GenBank/DDBJ whole genome shotgun (WGS) entry which is preliminary data.</text>
</comment>
<name>A0ABQ5DAJ5_9ASTR</name>
<organism evidence="4 5">
    <name type="scientific">Tanacetum coccineum</name>
    <dbReference type="NCBI Taxonomy" id="301880"/>
    <lineage>
        <taxon>Eukaryota</taxon>
        <taxon>Viridiplantae</taxon>
        <taxon>Streptophyta</taxon>
        <taxon>Embryophyta</taxon>
        <taxon>Tracheophyta</taxon>
        <taxon>Spermatophyta</taxon>
        <taxon>Magnoliopsida</taxon>
        <taxon>eudicotyledons</taxon>
        <taxon>Gunneridae</taxon>
        <taxon>Pentapetalae</taxon>
        <taxon>asterids</taxon>
        <taxon>campanulids</taxon>
        <taxon>Asterales</taxon>
        <taxon>Asteraceae</taxon>
        <taxon>Asteroideae</taxon>
        <taxon>Anthemideae</taxon>
        <taxon>Anthemidinae</taxon>
        <taxon>Tanacetum</taxon>
    </lineage>
</organism>
<dbReference type="Gene3D" id="3.30.70.330">
    <property type="match status" value="1"/>
</dbReference>
<dbReference type="CDD" id="cd00590">
    <property type="entry name" value="RRM_SF"/>
    <property type="match status" value="1"/>
</dbReference>